<evidence type="ECO:0008006" key="3">
    <source>
        <dbReference type="Google" id="ProtNLM"/>
    </source>
</evidence>
<dbReference type="PATRIC" id="fig|1409788.3.peg.4402"/>
<keyword evidence="2" id="KW-1185">Reference proteome</keyword>
<protein>
    <recommendedName>
        <fullName evidence="3">Molybdenum cofactor carrier</fullName>
    </recommendedName>
</protein>
<dbReference type="InterPro" id="IPR024755">
    <property type="entry name" value="cpYpsA"/>
</dbReference>
<dbReference type="STRING" id="1409788.NC99_43080"/>
<dbReference type="SUPFAM" id="SSF102405">
    <property type="entry name" value="MCP/YpsA-like"/>
    <property type="match status" value="1"/>
</dbReference>
<evidence type="ECO:0000313" key="1">
    <source>
        <dbReference type="EMBL" id="KOH42865.1"/>
    </source>
</evidence>
<dbReference type="Pfam" id="PF12694">
    <property type="entry name" value="cpYpsA"/>
    <property type="match status" value="1"/>
</dbReference>
<evidence type="ECO:0000313" key="2">
    <source>
        <dbReference type="Proteomes" id="UP000036958"/>
    </source>
</evidence>
<comment type="caution">
    <text evidence="1">The sequence shown here is derived from an EMBL/GenBank/DDBJ whole genome shotgun (WGS) entry which is preliminary data.</text>
</comment>
<dbReference type="Proteomes" id="UP000036958">
    <property type="component" value="Unassembled WGS sequence"/>
</dbReference>
<accession>A0A0L8V2Y8</accession>
<dbReference type="AlphaFoldDB" id="A0A0L8V2Y8"/>
<name>A0A0L8V2Y8_9BACT</name>
<dbReference type="OrthoDB" id="283616at2"/>
<reference evidence="2" key="1">
    <citation type="submission" date="2015-07" db="EMBL/GenBank/DDBJ databases">
        <title>Genome sequencing of Sunxiuqinia dokdonensis strain SK.</title>
        <authorList>
            <person name="Ahn S."/>
            <person name="Kim B.-C."/>
        </authorList>
    </citation>
    <scope>NUCLEOTIDE SEQUENCE [LARGE SCALE GENOMIC DNA]</scope>
    <source>
        <strain evidence="2">SK</strain>
    </source>
</reference>
<dbReference type="Gene3D" id="3.40.50.450">
    <property type="match status" value="1"/>
</dbReference>
<dbReference type="EMBL" id="LGIA01000208">
    <property type="protein sequence ID" value="KOH42865.1"/>
    <property type="molecule type" value="Genomic_DNA"/>
</dbReference>
<dbReference type="RefSeq" id="WP_053188101.1">
    <property type="nucleotide sequence ID" value="NZ_LGIA01000208.1"/>
</dbReference>
<organism evidence="1 2">
    <name type="scientific">Sunxiuqinia dokdonensis</name>
    <dbReference type="NCBI Taxonomy" id="1409788"/>
    <lineage>
        <taxon>Bacteria</taxon>
        <taxon>Pseudomonadati</taxon>
        <taxon>Bacteroidota</taxon>
        <taxon>Bacteroidia</taxon>
        <taxon>Marinilabiliales</taxon>
        <taxon>Prolixibacteraceae</taxon>
        <taxon>Sunxiuqinia</taxon>
    </lineage>
</organism>
<proteinExistence type="predicted"/>
<gene>
    <name evidence="1" type="ORF">NC99_43080</name>
</gene>
<sequence length="159" mass="17680">MKLRKIVSGGQTGVDRAALDACLKVGFPCGGWCPAGRRAEDGAISDWYPLQETDSIYYDDRTRQNIIDSHATLIIYQHDLTGGTLLTFRLAQELHKPVFLFKVSPFFIDESLDELLQFLTAHSVEILNVAGPRASQWAKAYESALLVTSRLVKNIGLPE</sequence>